<dbReference type="RefSeq" id="WP_136458714.1">
    <property type="nucleotide sequence ID" value="NZ_SRSF01000003.1"/>
</dbReference>
<dbReference type="AlphaFoldDB" id="A0A4S4NN51"/>
<comment type="caution">
    <text evidence="1">The sequence shown here is derived from an EMBL/GenBank/DDBJ whole genome shotgun (WGS) entry which is preliminary data.</text>
</comment>
<evidence type="ECO:0000313" key="2">
    <source>
        <dbReference type="Proteomes" id="UP000308528"/>
    </source>
</evidence>
<protein>
    <submittedName>
        <fullName evidence="1">TIGR02757 family protein</fullName>
    </submittedName>
</protein>
<dbReference type="NCBIfam" id="TIGR02757">
    <property type="entry name" value="TIGR02757 family protein"/>
    <property type="match status" value="1"/>
</dbReference>
<organism evidence="1 2">
    <name type="scientific">Neolewinella litorea</name>
    <dbReference type="NCBI Taxonomy" id="2562452"/>
    <lineage>
        <taxon>Bacteria</taxon>
        <taxon>Pseudomonadati</taxon>
        <taxon>Bacteroidota</taxon>
        <taxon>Saprospiria</taxon>
        <taxon>Saprospirales</taxon>
        <taxon>Lewinellaceae</taxon>
        <taxon>Neolewinella</taxon>
    </lineage>
</organism>
<dbReference type="Pfam" id="PF09674">
    <property type="entry name" value="DUF2400"/>
    <property type="match status" value="1"/>
</dbReference>
<evidence type="ECO:0000313" key="1">
    <source>
        <dbReference type="EMBL" id="THH39811.1"/>
    </source>
</evidence>
<proteinExistence type="predicted"/>
<accession>A0A4S4NN51</accession>
<dbReference type="EMBL" id="SRSF01000003">
    <property type="protein sequence ID" value="THH39811.1"/>
    <property type="molecule type" value="Genomic_DNA"/>
</dbReference>
<dbReference type="InterPro" id="IPR014127">
    <property type="entry name" value="CHP02757"/>
</dbReference>
<name>A0A4S4NN51_9BACT</name>
<reference evidence="1 2" key="1">
    <citation type="submission" date="2019-04" db="EMBL/GenBank/DDBJ databases">
        <title>Lewinella litorea sp. nov., isolated from a marine sand.</title>
        <authorList>
            <person name="Yoon J.-H."/>
        </authorList>
    </citation>
    <scope>NUCLEOTIDE SEQUENCE [LARGE SCALE GENOMIC DNA]</scope>
    <source>
        <strain evidence="1 2">HSMS-39</strain>
    </source>
</reference>
<dbReference type="Proteomes" id="UP000308528">
    <property type="component" value="Unassembled WGS sequence"/>
</dbReference>
<sequence>MQLNRKQQRQRDVLEHYHDRFNTPDFLPDDPLGLVHAFDDPRDREIVGFWIATLAWGRRATIIDKGQQLIERMGGEPLQYILAYGDDADRIATDLGDWKHRTFTFADTRYFMSWLRWYYQRHDSLEDAFARYLSPDSPTIEPALRGFHDLFFGLPEAPHRTRKHVATPARKSRCKRLCMFLRWMVRRDDRGVDLGQWKRIRPDQLCMPLDVHVERVGRSLGLLQRKQCDWLAVEELTRNLKRFDPQDPTRYDFALFGMGVEGVALDTV</sequence>
<gene>
    <name evidence="1" type="ORF">E4021_09365</name>
</gene>
<keyword evidence="2" id="KW-1185">Reference proteome</keyword>
<dbReference type="OrthoDB" id="9773332at2"/>